<dbReference type="PANTHER" id="PTHR30337:SF7">
    <property type="entry name" value="PHOSPHOESTERASE"/>
    <property type="match status" value="1"/>
</dbReference>
<sequence>MALKILATADLHIGMKFSSYPEVQAKLAEARSRTLSRLIDRANREGCGLFLIAGDLFERVTVPKNTVLEVAALLDEFQGACLAVLPGNHDYYSSGSSSLWKLFKEKKGARVLLLDRQEPCGLGHYGLNVVLYPGPCTAKHARENAISWIHEPRRDGEAGTEIDPETLHIGLAHGSIAGMSL</sequence>
<evidence type="ECO:0000259" key="1">
    <source>
        <dbReference type="Pfam" id="PF00149"/>
    </source>
</evidence>
<accession>A0A0F8WRH9</accession>
<dbReference type="Pfam" id="PF00149">
    <property type="entry name" value="Metallophos"/>
    <property type="match status" value="1"/>
</dbReference>
<feature type="domain" description="Calcineurin-like phosphoesterase" evidence="1">
    <location>
        <begin position="3"/>
        <end position="106"/>
    </location>
</feature>
<dbReference type="AlphaFoldDB" id="A0A0F8WRH9"/>
<dbReference type="EMBL" id="LAZR01063554">
    <property type="protein sequence ID" value="KKK59288.1"/>
    <property type="molecule type" value="Genomic_DNA"/>
</dbReference>
<name>A0A0F8WRH9_9ZZZZ</name>
<dbReference type="InterPro" id="IPR004843">
    <property type="entry name" value="Calcineurin-like_PHP"/>
</dbReference>
<dbReference type="GO" id="GO:0016787">
    <property type="term" value="F:hydrolase activity"/>
    <property type="evidence" value="ECO:0007669"/>
    <property type="project" value="InterPro"/>
</dbReference>
<evidence type="ECO:0000313" key="2">
    <source>
        <dbReference type="EMBL" id="KKK59288.1"/>
    </source>
</evidence>
<protein>
    <recommendedName>
        <fullName evidence="1">Calcineurin-like phosphoesterase domain-containing protein</fullName>
    </recommendedName>
</protein>
<reference evidence="2" key="1">
    <citation type="journal article" date="2015" name="Nature">
        <title>Complex archaea that bridge the gap between prokaryotes and eukaryotes.</title>
        <authorList>
            <person name="Spang A."/>
            <person name="Saw J.H."/>
            <person name="Jorgensen S.L."/>
            <person name="Zaremba-Niedzwiedzka K."/>
            <person name="Martijn J."/>
            <person name="Lind A.E."/>
            <person name="van Eijk R."/>
            <person name="Schleper C."/>
            <person name="Guy L."/>
            <person name="Ettema T.J."/>
        </authorList>
    </citation>
    <scope>NUCLEOTIDE SEQUENCE</scope>
</reference>
<dbReference type="InterPro" id="IPR029052">
    <property type="entry name" value="Metallo-depent_PP-like"/>
</dbReference>
<proteinExistence type="predicted"/>
<dbReference type="SUPFAM" id="SSF56300">
    <property type="entry name" value="Metallo-dependent phosphatases"/>
    <property type="match status" value="1"/>
</dbReference>
<dbReference type="InterPro" id="IPR050535">
    <property type="entry name" value="DNA_Repair-Maintenance_Comp"/>
</dbReference>
<dbReference type="Gene3D" id="3.60.21.10">
    <property type="match status" value="1"/>
</dbReference>
<comment type="caution">
    <text evidence="2">The sequence shown here is derived from an EMBL/GenBank/DDBJ whole genome shotgun (WGS) entry which is preliminary data.</text>
</comment>
<gene>
    <name evidence="2" type="ORF">LCGC14_3035880</name>
</gene>
<feature type="non-terminal residue" evidence="2">
    <location>
        <position position="181"/>
    </location>
</feature>
<dbReference type="PANTHER" id="PTHR30337">
    <property type="entry name" value="COMPONENT OF ATP-DEPENDENT DSDNA EXONUCLEASE"/>
    <property type="match status" value="1"/>
</dbReference>
<organism evidence="2">
    <name type="scientific">marine sediment metagenome</name>
    <dbReference type="NCBI Taxonomy" id="412755"/>
    <lineage>
        <taxon>unclassified sequences</taxon>
        <taxon>metagenomes</taxon>
        <taxon>ecological metagenomes</taxon>
    </lineage>
</organism>